<feature type="non-terminal residue" evidence="1">
    <location>
        <position position="95"/>
    </location>
</feature>
<dbReference type="AlphaFoldDB" id="X1VH02"/>
<sequence length="95" mass="10907">MRSQSLAFSPQLTFPFTPVSWLTLSSSFSSNINYYFQSYAPNTQDIVDDSILISNYALNLEFVGPVFFKIYYGAENTAKLKHIIEPDISYRYESP</sequence>
<organism evidence="1">
    <name type="scientific">marine sediment metagenome</name>
    <dbReference type="NCBI Taxonomy" id="412755"/>
    <lineage>
        <taxon>unclassified sequences</taxon>
        <taxon>metagenomes</taxon>
        <taxon>ecological metagenomes</taxon>
    </lineage>
</organism>
<dbReference type="EMBL" id="BARW01037720">
    <property type="protein sequence ID" value="GAJ17607.1"/>
    <property type="molecule type" value="Genomic_DNA"/>
</dbReference>
<gene>
    <name evidence="1" type="ORF">S12H4_58149</name>
</gene>
<accession>X1VH02</accession>
<reference evidence="1" key="1">
    <citation type="journal article" date="2014" name="Front. Microbiol.">
        <title>High frequency of phylogenetically diverse reductive dehalogenase-homologous genes in deep subseafloor sedimentary metagenomes.</title>
        <authorList>
            <person name="Kawai M."/>
            <person name="Futagami T."/>
            <person name="Toyoda A."/>
            <person name="Takaki Y."/>
            <person name="Nishi S."/>
            <person name="Hori S."/>
            <person name="Arai W."/>
            <person name="Tsubouchi T."/>
            <person name="Morono Y."/>
            <person name="Uchiyama I."/>
            <person name="Ito T."/>
            <person name="Fujiyama A."/>
            <person name="Inagaki F."/>
            <person name="Takami H."/>
        </authorList>
    </citation>
    <scope>NUCLEOTIDE SEQUENCE</scope>
    <source>
        <strain evidence="1">Expedition CK06-06</strain>
    </source>
</reference>
<proteinExistence type="predicted"/>
<comment type="caution">
    <text evidence="1">The sequence shown here is derived from an EMBL/GenBank/DDBJ whole genome shotgun (WGS) entry which is preliminary data.</text>
</comment>
<evidence type="ECO:0000313" key="1">
    <source>
        <dbReference type="EMBL" id="GAJ17607.1"/>
    </source>
</evidence>
<protein>
    <submittedName>
        <fullName evidence="1">Uncharacterized protein</fullName>
    </submittedName>
</protein>
<name>X1VH02_9ZZZZ</name>